<accession>A0A2U2PFN6</accession>
<dbReference type="RefSeq" id="WP_109416323.1">
    <property type="nucleotide sequence ID" value="NZ_QEAS01000010.1"/>
</dbReference>
<dbReference type="GO" id="GO:0008417">
    <property type="term" value="F:fucosyltransferase activity"/>
    <property type="evidence" value="ECO:0007669"/>
    <property type="project" value="InterPro"/>
</dbReference>
<keyword evidence="2" id="KW-0328">Glycosyltransferase</keyword>
<comment type="similarity">
    <text evidence="1">Belongs to the glycosyltransferase 10 family.</text>
</comment>
<dbReference type="OrthoDB" id="9791032at2"/>
<evidence type="ECO:0000259" key="4">
    <source>
        <dbReference type="Pfam" id="PF00852"/>
    </source>
</evidence>
<dbReference type="InterPro" id="IPR055270">
    <property type="entry name" value="Glyco_tran_10_C"/>
</dbReference>
<gene>
    <name evidence="5" type="ORF">DDR33_13515</name>
</gene>
<keyword evidence="3" id="KW-0808">Transferase</keyword>
<name>A0A2U2PFN6_9SPHI</name>
<organism evidence="5 6">
    <name type="scientific">Pararcticibacter amylolyticus</name>
    <dbReference type="NCBI Taxonomy" id="2173175"/>
    <lineage>
        <taxon>Bacteria</taxon>
        <taxon>Pseudomonadati</taxon>
        <taxon>Bacteroidota</taxon>
        <taxon>Sphingobacteriia</taxon>
        <taxon>Sphingobacteriales</taxon>
        <taxon>Sphingobacteriaceae</taxon>
        <taxon>Pararcticibacter</taxon>
    </lineage>
</organism>
<evidence type="ECO:0000256" key="2">
    <source>
        <dbReference type="ARBA" id="ARBA00022676"/>
    </source>
</evidence>
<dbReference type="InterPro" id="IPR038577">
    <property type="entry name" value="GT10-like_C_sf"/>
</dbReference>
<evidence type="ECO:0000256" key="1">
    <source>
        <dbReference type="ARBA" id="ARBA00008919"/>
    </source>
</evidence>
<keyword evidence="6" id="KW-1185">Reference proteome</keyword>
<sequence length="288" mass="33865">MKIKFFADYDRSVNLLKRVIANYGADDDDLAFTTADDYDYAVVFNRTNEKLKGKAKIITVVQEPSFSDVHHNNPFLKYSDHLIVHDQALFENLHRYKLSKHVIESPSLMFYQDPVDRSFFRNTEDQHKERKISMIVSSLRFEVGNYGKRLRLLRRILSSDLDIDIFGRGFSIQDDRYKGELDYKLTGLLPYEYSIGIENSNEKNYVTEKFFDCSLCNTVPIYNGAPNIEEVYNEKYYRMIDLDAPDLVDQIKEIIKHPAPKAGRDNNKLIYFTKYNLYTRLKEIILNE</sequence>
<feature type="domain" description="Fucosyltransferase C-terminal" evidence="4">
    <location>
        <begin position="127"/>
        <end position="241"/>
    </location>
</feature>
<comment type="caution">
    <text evidence="5">The sequence shown here is derived from an EMBL/GenBank/DDBJ whole genome shotgun (WGS) entry which is preliminary data.</text>
</comment>
<evidence type="ECO:0000313" key="5">
    <source>
        <dbReference type="EMBL" id="PWG80206.1"/>
    </source>
</evidence>
<evidence type="ECO:0000313" key="6">
    <source>
        <dbReference type="Proteomes" id="UP000245647"/>
    </source>
</evidence>
<dbReference type="SUPFAM" id="SSF53756">
    <property type="entry name" value="UDP-Glycosyltransferase/glycogen phosphorylase"/>
    <property type="match status" value="1"/>
</dbReference>
<evidence type="ECO:0000256" key="3">
    <source>
        <dbReference type="ARBA" id="ARBA00022679"/>
    </source>
</evidence>
<dbReference type="Proteomes" id="UP000245647">
    <property type="component" value="Unassembled WGS sequence"/>
</dbReference>
<dbReference type="GO" id="GO:0016020">
    <property type="term" value="C:membrane"/>
    <property type="evidence" value="ECO:0007669"/>
    <property type="project" value="InterPro"/>
</dbReference>
<dbReference type="AlphaFoldDB" id="A0A2U2PFN6"/>
<dbReference type="PANTHER" id="PTHR11929:SF194">
    <property type="entry name" value="ALPHA-(1,3)-FUCOSYLTRANSFERASE 10"/>
    <property type="match status" value="1"/>
</dbReference>
<dbReference type="PANTHER" id="PTHR11929">
    <property type="entry name" value="ALPHA- 1,3 -FUCOSYLTRANSFERASE"/>
    <property type="match status" value="1"/>
</dbReference>
<dbReference type="InterPro" id="IPR001503">
    <property type="entry name" value="Glyco_trans_10"/>
</dbReference>
<protein>
    <recommendedName>
        <fullName evidence="4">Fucosyltransferase C-terminal domain-containing protein</fullName>
    </recommendedName>
</protein>
<reference evidence="5 6" key="1">
    <citation type="submission" date="2018-04" db="EMBL/GenBank/DDBJ databases">
        <title>Pedobacter chongqingensis sp. nov., isolated from a rottenly hemp rope.</title>
        <authorList>
            <person name="Cai Y."/>
        </authorList>
    </citation>
    <scope>NUCLEOTIDE SEQUENCE [LARGE SCALE GENOMIC DNA]</scope>
    <source>
        <strain evidence="5 6">FJ4-8</strain>
    </source>
</reference>
<dbReference type="Pfam" id="PF00852">
    <property type="entry name" value="Glyco_transf_10"/>
    <property type="match status" value="1"/>
</dbReference>
<dbReference type="Gene3D" id="3.40.50.11660">
    <property type="entry name" value="Glycosyl transferase family 10, C-terminal domain"/>
    <property type="match status" value="1"/>
</dbReference>
<dbReference type="EMBL" id="QEAS01000010">
    <property type="protein sequence ID" value="PWG80206.1"/>
    <property type="molecule type" value="Genomic_DNA"/>
</dbReference>
<proteinExistence type="inferred from homology"/>